<gene>
    <name evidence="1" type="ORF">AVEN_67033_1</name>
</gene>
<name>A0A4Y2E436_ARAVE</name>
<evidence type="ECO:0000313" key="1">
    <source>
        <dbReference type="EMBL" id="GBM23059.1"/>
    </source>
</evidence>
<dbReference type="EMBL" id="BGPR01000491">
    <property type="protein sequence ID" value="GBM23059.1"/>
    <property type="molecule type" value="Genomic_DNA"/>
</dbReference>
<reference evidence="1 2" key="1">
    <citation type="journal article" date="2019" name="Sci. Rep.">
        <title>Orb-weaving spider Araneus ventricosus genome elucidates the spidroin gene catalogue.</title>
        <authorList>
            <person name="Kono N."/>
            <person name="Nakamura H."/>
            <person name="Ohtoshi R."/>
            <person name="Moran D.A.P."/>
            <person name="Shinohara A."/>
            <person name="Yoshida Y."/>
            <person name="Fujiwara M."/>
            <person name="Mori M."/>
            <person name="Tomita M."/>
            <person name="Arakawa K."/>
        </authorList>
    </citation>
    <scope>NUCLEOTIDE SEQUENCE [LARGE SCALE GENOMIC DNA]</scope>
</reference>
<accession>A0A4Y2E436</accession>
<dbReference type="PANTHER" id="PTHR46409">
    <property type="entry name" value="HTH PSQ-TYPE DOMAIN-CONTAINING PROTEIN"/>
    <property type="match status" value="1"/>
</dbReference>
<dbReference type="PANTHER" id="PTHR46409:SF1">
    <property type="entry name" value="HTH PSQ-TYPE DOMAIN-CONTAINING PROTEIN"/>
    <property type="match status" value="1"/>
</dbReference>
<dbReference type="OrthoDB" id="6617942at2759"/>
<evidence type="ECO:0000313" key="2">
    <source>
        <dbReference type="Proteomes" id="UP000499080"/>
    </source>
</evidence>
<comment type="caution">
    <text evidence="1">The sequence shown here is derived from an EMBL/GenBank/DDBJ whole genome shotgun (WGS) entry which is preliminary data.</text>
</comment>
<organism evidence="1 2">
    <name type="scientific">Araneus ventricosus</name>
    <name type="common">Orbweaver spider</name>
    <name type="synonym">Epeira ventricosa</name>
    <dbReference type="NCBI Taxonomy" id="182803"/>
    <lineage>
        <taxon>Eukaryota</taxon>
        <taxon>Metazoa</taxon>
        <taxon>Ecdysozoa</taxon>
        <taxon>Arthropoda</taxon>
        <taxon>Chelicerata</taxon>
        <taxon>Arachnida</taxon>
        <taxon>Araneae</taxon>
        <taxon>Araneomorphae</taxon>
        <taxon>Entelegynae</taxon>
        <taxon>Araneoidea</taxon>
        <taxon>Araneidae</taxon>
        <taxon>Araneus</taxon>
    </lineage>
</organism>
<keyword evidence="2" id="KW-1185">Reference proteome</keyword>
<protein>
    <submittedName>
        <fullName evidence="1">Uncharacterized protein</fullName>
    </submittedName>
</protein>
<sequence>MLVRQTVSNAPCTSKDKSVTGTRSCNAMFMACHKRKFAVSQDLPFRKPCCCLCNLLFLWSKWVILKTKSLSKIFPSTDKKQIGRYALGLICSKLPDCEKFPVVSFKPIKCDLPHHSADDLGNDRRYLFQIPKAIKSGECPEVLASMNPGKTNKARWLTSANRILRLHIATKNPNKKFLEIVTYILTFYVLNFEAKDYTDMILWESTDVPITLPPVLRNVSNEELIANISLPDNTVPEWSFTVFPCHTVAVERTVKLQKQPFEFAAVTLEMAS</sequence>
<dbReference type="AlphaFoldDB" id="A0A4Y2E436"/>
<proteinExistence type="predicted"/>
<dbReference type="Proteomes" id="UP000499080">
    <property type="component" value="Unassembled WGS sequence"/>
</dbReference>